<evidence type="ECO:0000256" key="2">
    <source>
        <dbReference type="ARBA" id="ARBA00004742"/>
    </source>
</evidence>
<gene>
    <name evidence="13" type="primary">G6PC2</name>
    <name evidence="13" type="ORF">CEXT_568221</name>
</gene>
<evidence type="ECO:0000256" key="10">
    <source>
        <dbReference type="ARBA" id="ARBA00023136"/>
    </source>
</evidence>
<evidence type="ECO:0000256" key="3">
    <source>
        <dbReference type="ARBA" id="ARBA00009266"/>
    </source>
</evidence>
<evidence type="ECO:0000256" key="1">
    <source>
        <dbReference type="ARBA" id="ARBA00004477"/>
    </source>
</evidence>
<dbReference type="PANTHER" id="PTHR12591:SF0">
    <property type="entry name" value="FI19814P1"/>
    <property type="match status" value="1"/>
</dbReference>
<dbReference type="GO" id="GO:0006094">
    <property type="term" value="P:gluconeogenesis"/>
    <property type="evidence" value="ECO:0007669"/>
    <property type="project" value="UniProtKB-KW"/>
</dbReference>
<dbReference type="Gene3D" id="1.20.144.10">
    <property type="entry name" value="Phosphatidic acid phosphatase type 2/haloperoxidase"/>
    <property type="match status" value="1"/>
</dbReference>
<evidence type="ECO:0000256" key="7">
    <source>
        <dbReference type="ARBA" id="ARBA00022801"/>
    </source>
</evidence>
<comment type="caution">
    <text evidence="13">The sequence shown here is derived from an EMBL/GenBank/DDBJ whole genome shotgun (WGS) entry which is preliminary data.</text>
</comment>
<reference evidence="13 14" key="1">
    <citation type="submission" date="2021-06" db="EMBL/GenBank/DDBJ databases">
        <title>Caerostris extrusa draft genome.</title>
        <authorList>
            <person name="Kono N."/>
            <person name="Arakawa K."/>
        </authorList>
    </citation>
    <scope>NUCLEOTIDE SEQUENCE [LARGE SCALE GENOMIC DNA]</scope>
</reference>
<evidence type="ECO:0000256" key="8">
    <source>
        <dbReference type="ARBA" id="ARBA00022824"/>
    </source>
</evidence>
<dbReference type="SUPFAM" id="SSF48317">
    <property type="entry name" value="Acid phosphatase/Vanadium-dependent haloperoxidase"/>
    <property type="match status" value="1"/>
</dbReference>
<feature type="transmembrane region" description="Helical" evidence="11">
    <location>
        <begin position="272"/>
        <end position="291"/>
    </location>
</feature>
<dbReference type="AlphaFoldDB" id="A0AAV4TUC8"/>
<name>A0AAV4TUC8_CAEEX</name>
<dbReference type="EMBL" id="BPLR01011951">
    <property type="protein sequence ID" value="GIY50188.1"/>
    <property type="molecule type" value="Genomic_DNA"/>
</dbReference>
<dbReference type="GO" id="GO:0005789">
    <property type="term" value="C:endoplasmic reticulum membrane"/>
    <property type="evidence" value="ECO:0007669"/>
    <property type="project" value="UniProtKB-SubCell"/>
</dbReference>
<evidence type="ECO:0000256" key="9">
    <source>
        <dbReference type="ARBA" id="ARBA00022989"/>
    </source>
</evidence>
<evidence type="ECO:0000256" key="5">
    <source>
        <dbReference type="ARBA" id="ARBA00022432"/>
    </source>
</evidence>
<dbReference type="Pfam" id="PF01569">
    <property type="entry name" value="PAP2"/>
    <property type="match status" value="1"/>
</dbReference>
<keyword evidence="6 11" id="KW-0812">Transmembrane</keyword>
<dbReference type="InterPro" id="IPR036938">
    <property type="entry name" value="PAP2/HPO_sf"/>
</dbReference>
<dbReference type="PANTHER" id="PTHR12591">
    <property type="entry name" value="GLUCOSE-6-PHOSPHATASE"/>
    <property type="match status" value="1"/>
</dbReference>
<dbReference type="InterPro" id="IPR000326">
    <property type="entry name" value="PAP2/HPO"/>
</dbReference>
<dbReference type="SMART" id="SM00014">
    <property type="entry name" value="acidPPc"/>
    <property type="match status" value="1"/>
</dbReference>
<feature type="transmembrane region" description="Helical" evidence="11">
    <location>
        <begin position="382"/>
        <end position="407"/>
    </location>
</feature>
<feature type="transmembrane region" description="Helical" evidence="11">
    <location>
        <begin position="219"/>
        <end position="236"/>
    </location>
</feature>
<evidence type="ECO:0000259" key="12">
    <source>
        <dbReference type="SMART" id="SM00014"/>
    </source>
</evidence>
<dbReference type="GO" id="GO:0051156">
    <property type="term" value="P:glucose 6-phosphate metabolic process"/>
    <property type="evidence" value="ECO:0007669"/>
    <property type="project" value="TreeGrafter"/>
</dbReference>
<feature type="transmembrane region" description="Helical" evidence="11">
    <location>
        <begin position="242"/>
        <end position="260"/>
    </location>
</feature>
<keyword evidence="8" id="KW-0256">Endoplasmic reticulum</keyword>
<keyword evidence="14" id="KW-1185">Reference proteome</keyword>
<feature type="domain" description="Phosphatidic acid phosphatase type 2/haloperoxidase" evidence="12">
    <location>
        <begin position="122"/>
        <end position="261"/>
    </location>
</feature>
<keyword evidence="5" id="KW-0312">Gluconeogenesis</keyword>
<comment type="similarity">
    <text evidence="3">Belongs to the glucose-6-phosphatase family.</text>
</comment>
<sequence>MNMPIKYEPAIKSSKKWFPQKKLEQPIPLKMTFLNSVFQYFEELGIIAFSRAVFLSTITAAMTSVLTGTMDLVYENSVSAIEGLQARFLQQSDVFFLISNLFDPRYAFLVYSPLFFSLDWGIGKKIMWVTVIAEWVNQMLKWALHGERPYWWIHETQVYNKTGISIPEIQQFSLTCETGPGSPSGHSMVTAAVWYVLLDSFLRKYNFIQKGSINLMPKICWLAYLILLTTVSASRVFIAAHFPHQCFIGMAVGWFVAYCLDNINHKQLSTFHYCSITAGMLASALSMYGLLTAVGVDPMWSVGRAIKWCAKPEYVHLDTTPFFSMMRYCGFMFGMGFGFNSKSFRVNSKSKYTMAMRIACAILSVGVCKLSEKVSLIKINMFFFYVQAFLLNALLSYIMIAVVPVVVSKIWNKKQKAQ</sequence>
<comment type="pathway">
    <text evidence="2">Carbohydrate biosynthesis; gluconeogenesis.</text>
</comment>
<dbReference type="Proteomes" id="UP001054945">
    <property type="component" value="Unassembled WGS sequence"/>
</dbReference>
<proteinExistence type="inferred from homology"/>
<feature type="transmembrane region" description="Helical" evidence="11">
    <location>
        <begin position="322"/>
        <end position="340"/>
    </location>
</feature>
<dbReference type="EC" id="3.1.3.9" evidence="4"/>
<dbReference type="GO" id="GO:0004346">
    <property type="term" value="F:glucose-6-phosphatase activity"/>
    <property type="evidence" value="ECO:0007669"/>
    <property type="project" value="UniProtKB-EC"/>
</dbReference>
<evidence type="ECO:0000256" key="4">
    <source>
        <dbReference type="ARBA" id="ARBA00012634"/>
    </source>
</evidence>
<feature type="transmembrane region" description="Helical" evidence="11">
    <location>
        <begin position="352"/>
        <end position="370"/>
    </location>
</feature>
<evidence type="ECO:0000256" key="11">
    <source>
        <dbReference type="SAM" id="Phobius"/>
    </source>
</evidence>
<keyword evidence="7" id="KW-0378">Hydrolase</keyword>
<evidence type="ECO:0000313" key="14">
    <source>
        <dbReference type="Proteomes" id="UP001054945"/>
    </source>
</evidence>
<accession>A0AAV4TUC8</accession>
<keyword evidence="9 11" id="KW-1133">Transmembrane helix</keyword>
<keyword evidence="10 11" id="KW-0472">Membrane</keyword>
<comment type="subcellular location">
    <subcellularLocation>
        <location evidence="1">Endoplasmic reticulum membrane</location>
        <topology evidence="1">Multi-pass membrane protein</topology>
    </subcellularLocation>
</comment>
<evidence type="ECO:0000256" key="6">
    <source>
        <dbReference type="ARBA" id="ARBA00022692"/>
    </source>
</evidence>
<protein>
    <recommendedName>
        <fullName evidence="4">glucose-6-phosphatase</fullName>
        <ecNumber evidence="4">3.1.3.9</ecNumber>
    </recommendedName>
</protein>
<organism evidence="13 14">
    <name type="scientific">Caerostris extrusa</name>
    <name type="common">Bark spider</name>
    <name type="synonym">Caerostris bankana</name>
    <dbReference type="NCBI Taxonomy" id="172846"/>
    <lineage>
        <taxon>Eukaryota</taxon>
        <taxon>Metazoa</taxon>
        <taxon>Ecdysozoa</taxon>
        <taxon>Arthropoda</taxon>
        <taxon>Chelicerata</taxon>
        <taxon>Arachnida</taxon>
        <taxon>Araneae</taxon>
        <taxon>Araneomorphae</taxon>
        <taxon>Entelegynae</taxon>
        <taxon>Araneoidea</taxon>
        <taxon>Araneidae</taxon>
        <taxon>Caerostris</taxon>
    </lineage>
</organism>
<evidence type="ECO:0000313" key="13">
    <source>
        <dbReference type="EMBL" id="GIY50188.1"/>
    </source>
</evidence>